<organism evidence="1 2">
    <name type="scientific">Dendrolimus kikuchii</name>
    <dbReference type="NCBI Taxonomy" id="765133"/>
    <lineage>
        <taxon>Eukaryota</taxon>
        <taxon>Metazoa</taxon>
        <taxon>Ecdysozoa</taxon>
        <taxon>Arthropoda</taxon>
        <taxon>Hexapoda</taxon>
        <taxon>Insecta</taxon>
        <taxon>Pterygota</taxon>
        <taxon>Neoptera</taxon>
        <taxon>Endopterygota</taxon>
        <taxon>Lepidoptera</taxon>
        <taxon>Glossata</taxon>
        <taxon>Ditrysia</taxon>
        <taxon>Bombycoidea</taxon>
        <taxon>Lasiocampidae</taxon>
        <taxon>Dendrolimus</taxon>
    </lineage>
</organism>
<accession>A0ACC1CXJ7</accession>
<dbReference type="Proteomes" id="UP000824533">
    <property type="component" value="Linkage Group LG14"/>
</dbReference>
<comment type="caution">
    <text evidence="1">The sequence shown here is derived from an EMBL/GenBank/DDBJ whole genome shotgun (WGS) entry which is preliminary data.</text>
</comment>
<name>A0ACC1CXJ7_9NEOP</name>
<dbReference type="EMBL" id="CM034400">
    <property type="protein sequence ID" value="KAJ0176321.1"/>
    <property type="molecule type" value="Genomic_DNA"/>
</dbReference>
<evidence type="ECO:0000313" key="2">
    <source>
        <dbReference type="Proteomes" id="UP000824533"/>
    </source>
</evidence>
<proteinExistence type="predicted"/>
<sequence length="1248" mass="139973">MLVDYLRNCLELRGTKYMCREAGCGACIVSVKRPGGQVIAVNSCMVAITSCQDWEITTIEHLGSKDDGFHVIQKILAENNGSQCGYCSPSWVMSMYSLLKSKKNLTKLEIEKSFGSNVCRCTGYRPILHAFKKLATDALEAERICVDIEDLDICEKTGKYCRKNCNEEKDWCVVTYDDIDDKDIIEINLKDGKKWFRVSEVDHIFNILQKEGFNSYMLVIGNTAKGAYPIDEYPDTLIDISGVPELKGYKIDQNLIIGVGSTLTELLDIFDAVVKEEYFGYLEQLSEHLQMVAHIPVRNIGSVGGNLMIKHQHNEFPSDVFLLLEAVGAMLSIVYENSTKSKKVTQTVTMQEFLRMKMTGKVILNVMLPPLSKRHRFVSFKIMPRSQNAHAIVNSGYLFEMSSNDCDIVKKCRIVYGGLSSTFIRAYATEVYLSGKNLFTNNTLQSALKVLEDEVVVEENPPEPSAKYRKQLALSLFYKALLTICPTNKIDPSFRSGAIKIHDTRPVSKACQIIDTDPSLWPLNQPIPKLEAFIQCSGEAEYVDDIPKLHDEVFAAFVLSTVPQGEIDNIDPKPALQVPGVLAFYSAKDIPGKNSFLPNNIQLQVASEEALCDGKVKYFNQPIGIIAAESRYLANFAANLVKVTYKNVRKPVIDIKEAKKDPNRTTIFSKIDAKEKGTDDIAKLISGSHTIYGQYYYMMENMVCVTKPSEDGLEVHSSTQWIDGTQTMTAGALKMDTNSIDVYVRRLGGSYGMKVSRSLQVSVACSLVVYKLNRPCRFIQPLTTTTRAVGKRLPCTTDFKVAVNKCGEIQSLDYYLYEDNGYIMSESFTLLDADLYYNCYLQSRWNFKSYDVLTDTPKNSWCRAPGTFESISMAELLMERIAYELSLDPLEVRLANLDTTKYKDIIEMISTIKINSNYDIRRSKTNKFNMDNRWKKRGLRFSLLRWKTQGYGYFEVNLTVFHSDGTVVITHSGIEMGQGINTKAAQVAAYVLNIPVEKVKIKPNISFISSNAYITGGSLGSQSVCIGVRKACETINATLAPIKKQMKNPTWEEVAAKAYELSIDLQAHAFVGKEGAVDYNIFGVALAEVEIDVLTGEHEVLRVDLLQDVGQSVNPALDIGQVEGAFMMGLGYWTCEKLVYTPQGELLTNRTWNYPIPLARDIPQDFRVYFRKNSYSQNSIFGAKATGEPPICLSVVIALALREAISSAREETGISTSEWFNIDGPFTVEAIELSVNNRKEDFKFHVNK</sequence>
<evidence type="ECO:0000313" key="1">
    <source>
        <dbReference type="EMBL" id="KAJ0176321.1"/>
    </source>
</evidence>
<protein>
    <submittedName>
        <fullName evidence="1">Uncharacterized protein</fullName>
    </submittedName>
</protein>
<keyword evidence="2" id="KW-1185">Reference proteome</keyword>
<reference evidence="1 2" key="1">
    <citation type="journal article" date="2021" name="Front. Genet.">
        <title>Chromosome-Level Genome Assembly Reveals Significant Gene Expansion in the Toll and IMD Signaling Pathways of Dendrolimus kikuchii.</title>
        <authorList>
            <person name="Zhou J."/>
            <person name="Wu P."/>
            <person name="Xiong Z."/>
            <person name="Liu N."/>
            <person name="Zhao N."/>
            <person name="Ji M."/>
            <person name="Qiu Y."/>
            <person name="Yang B."/>
        </authorList>
    </citation>
    <scope>NUCLEOTIDE SEQUENCE [LARGE SCALE GENOMIC DNA]</scope>
    <source>
        <strain evidence="1">Ann1</strain>
    </source>
</reference>
<gene>
    <name evidence="1" type="ORF">K1T71_008495</name>
</gene>